<dbReference type="Gene3D" id="2.130.10.10">
    <property type="entry name" value="YVTN repeat-like/Quinoprotein amine dehydrogenase"/>
    <property type="match status" value="1"/>
</dbReference>
<evidence type="ECO:0000313" key="2">
    <source>
        <dbReference type="EMBL" id="KAJ3224248.1"/>
    </source>
</evidence>
<dbReference type="AlphaFoldDB" id="A0AAD5U7P8"/>
<feature type="domain" description="RSE1/DDB1/CPSF1 C-terminal" evidence="1">
    <location>
        <begin position="814"/>
        <end position="1125"/>
    </location>
</feature>
<dbReference type="Pfam" id="PF03178">
    <property type="entry name" value="CPSF_A"/>
    <property type="match status" value="1"/>
</dbReference>
<keyword evidence="3" id="KW-1185">Reference proteome</keyword>
<dbReference type="GO" id="GO:0003676">
    <property type="term" value="F:nucleic acid binding"/>
    <property type="evidence" value="ECO:0007669"/>
    <property type="project" value="InterPro"/>
</dbReference>
<dbReference type="EMBL" id="JADGJW010000099">
    <property type="protein sequence ID" value="KAJ3224248.1"/>
    <property type="molecule type" value="Genomic_DNA"/>
</dbReference>
<dbReference type="InterPro" id="IPR050358">
    <property type="entry name" value="RSE1/DDB1/CFT1"/>
</dbReference>
<dbReference type="InterPro" id="IPR036322">
    <property type="entry name" value="WD40_repeat_dom_sf"/>
</dbReference>
<gene>
    <name evidence="2" type="ORF">HK099_008704</name>
</gene>
<proteinExistence type="predicted"/>
<comment type="caution">
    <text evidence="2">The sequence shown here is derived from an EMBL/GenBank/DDBJ whole genome shotgun (WGS) entry which is preliminary data.</text>
</comment>
<sequence length="1144" mass="129068">MVLSIQEMNDGKDSDIYVYMKEVVVGLSVKKAHLSMYKTLIFINSQKVLLAIYNKQKQDSFKVIKSYSTTSAISDSAFVKEHLYLLINNNFKILKLVNQDLLLDYETEILNVKNLLKIATNSLETVALTSSNKVLTFLNVESKRLRQIFVKEDIIITEFLSEFTFATHSTSKINIYYIPNDLQDIQILANLEVNSFPLHFIPFNNELTNAKNEEHFLLFSTSEISVFKFNGATLMCVQNLPLDELVSSTLNTAGTIYFASISGNFYKIQKKELLRISPISSKISLVEKRLPVKSMLLLENEVNMEKSEELQTLILFGDNCDSEIIEITRNTLSSEILLTKKIKTIQNWAPVIDFKLCDLYNEGKDTMFFTSNVSYTNSPINCKGNSRGGAIREVKNGISVKGEVIHNTTGALNFWALGGQSDQLNDSYLAITFPFETRLMILKKTLKFENENFEESGGYHFEDISVKSAIVREQHTLFFGNLTFENDSSDTYLVQVCCQGVYVTCQNSHMSGCYISGKNVVQWISPANTLLLHCSCIKNCLLIISKNLLTGENLLLKLLVRKNINNVFYIDLIQQFSLNEEPSCCNILNSSKNDTALVAVGTYKPSLVLLSLEINDEVNSINILHTEDFPFSFSKNNIGLDIPNSVCFYQEFENGSSKNYIIVGLRDGNLLLFSLNENNIKFIHKIGFGILPVVLIDYKTPNDANINILCFSNRSARIFIKRGRLLLTSLAYPSISLAKPFNLPFGKNSLGIAQHFLAISSENALLNLQINKEKSIDFRMKIIGETPRRILYDHCTGKLIVSTTFKDDGGGCFSEIKIIDPLTGKIIQKECLPKNEVFWDIKKEKRYICIGTFGYRKGVETGMESGKEMGRVLVYNLKQNEKKSVSSTDNTDANSKLKFRRLGEFKCNNSIFSVVSYLNGLISGAQIKMRSDIHSLSTNGDKIIVGSERESISFYTLDPKTKKFEFLASDRQPRYTVDCFSIRDNLAVGSDKDGNFFGFTCKNKSMKDFSTPSKIEKTLENSFLINVGQVVVKIQKGNLVHPNDTFNFDFHEKFLNKDINLGWKDTFINDEALKSVDTDFSSISISRNSSTSNAILYGSTMLGSIFAFVEISKESYKKLIILQGCLMLNSSTRPLFGETKKIPN</sequence>
<dbReference type="InterPro" id="IPR015943">
    <property type="entry name" value="WD40/YVTN_repeat-like_dom_sf"/>
</dbReference>
<evidence type="ECO:0000259" key="1">
    <source>
        <dbReference type="Pfam" id="PF03178"/>
    </source>
</evidence>
<protein>
    <recommendedName>
        <fullName evidence="1">RSE1/DDB1/CPSF1 C-terminal domain-containing protein</fullName>
    </recommendedName>
</protein>
<dbReference type="PANTHER" id="PTHR10644">
    <property type="entry name" value="DNA REPAIR/RNA PROCESSING CPSF FAMILY"/>
    <property type="match status" value="1"/>
</dbReference>
<accession>A0AAD5U7P8</accession>
<dbReference type="GO" id="GO:0005634">
    <property type="term" value="C:nucleus"/>
    <property type="evidence" value="ECO:0007669"/>
    <property type="project" value="InterPro"/>
</dbReference>
<reference evidence="2" key="1">
    <citation type="submission" date="2020-05" db="EMBL/GenBank/DDBJ databases">
        <title>Phylogenomic resolution of chytrid fungi.</title>
        <authorList>
            <person name="Stajich J.E."/>
            <person name="Amses K."/>
            <person name="Simmons R."/>
            <person name="Seto K."/>
            <person name="Myers J."/>
            <person name="Bonds A."/>
            <person name="Quandt C.A."/>
            <person name="Barry K."/>
            <person name="Liu P."/>
            <person name="Grigoriev I."/>
            <person name="Longcore J.E."/>
            <person name="James T.Y."/>
        </authorList>
    </citation>
    <scope>NUCLEOTIDE SEQUENCE</scope>
    <source>
        <strain evidence="2">JEL0476</strain>
    </source>
</reference>
<evidence type="ECO:0000313" key="3">
    <source>
        <dbReference type="Proteomes" id="UP001211065"/>
    </source>
</evidence>
<dbReference type="Proteomes" id="UP001211065">
    <property type="component" value="Unassembled WGS sequence"/>
</dbReference>
<name>A0AAD5U7P8_9FUNG</name>
<dbReference type="SUPFAM" id="SSF50978">
    <property type="entry name" value="WD40 repeat-like"/>
    <property type="match status" value="1"/>
</dbReference>
<organism evidence="2 3">
    <name type="scientific">Clydaea vesicula</name>
    <dbReference type="NCBI Taxonomy" id="447962"/>
    <lineage>
        <taxon>Eukaryota</taxon>
        <taxon>Fungi</taxon>
        <taxon>Fungi incertae sedis</taxon>
        <taxon>Chytridiomycota</taxon>
        <taxon>Chytridiomycota incertae sedis</taxon>
        <taxon>Chytridiomycetes</taxon>
        <taxon>Lobulomycetales</taxon>
        <taxon>Lobulomycetaceae</taxon>
        <taxon>Clydaea</taxon>
    </lineage>
</organism>
<dbReference type="InterPro" id="IPR004871">
    <property type="entry name" value="RSE1/DDB1/CPSF1_C"/>
</dbReference>